<feature type="transmembrane region" description="Helical" evidence="1">
    <location>
        <begin position="20"/>
        <end position="38"/>
    </location>
</feature>
<dbReference type="SUPFAM" id="SSF53448">
    <property type="entry name" value="Nucleotide-diphospho-sugar transferases"/>
    <property type="match status" value="1"/>
</dbReference>
<dbReference type="EMBL" id="MHKK01000015">
    <property type="protein sequence ID" value="OGY90198.1"/>
    <property type="molecule type" value="Genomic_DNA"/>
</dbReference>
<dbReference type="PANTHER" id="PTHR42866:SF1">
    <property type="entry name" value="SPORE COAT POLYSACCHARIDE BIOSYNTHESIS PROTEIN SPSF"/>
    <property type="match status" value="1"/>
</dbReference>
<evidence type="ECO:0000313" key="3">
    <source>
        <dbReference type="Proteomes" id="UP000177817"/>
    </source>
</evidence>
<dbReference type="InterPro" id="IPR029044">
    <property type="entry name" value="Nucleotide-diphossugar_trans"/>
</dbReference>
<dbReference type="InterPro" id="IPR003329">
    <property type="entry name" value="Cytidylyl_trans"/>
</dbReference>
<dbReference type="Proteomes" id="UP000177817">
    <property type="component" value="Unassembled WGS sequence"/>
</dbReference>
<comment type="caution">
    <text evidence="2">The sequence shown here is derived from an EMBL/GenBank/DDBJ whole genome shotgun (WGS) entry which is preliminary data.</text>
</comment>
<dbReference type="CDD" id="cd02518">
    <property type="entry name" value="GT2_SpsF"/>
    <property type="match status" value="1"/>
</dbReference>
<keyword evidence="1" id="KW-1133">Transmembrane helix</keyword>
<keyword evidence="1" id="KW-0472">Membrane</keyword>
<gene>
    <name evidence="2" type="ORF">A2677_04180</name>
</gene>
<evidence type="ECO:0008006" key="4">
    <source>
        <dbReference type="Google" id="ProtNLM"/>
    </source>
</evidence>
<dbReference type="GO" id="GO:0005829">
    <property type="term" value="C:cytosol"/>
    <property type="evidence" value="ECO:0007669"/>
    <property type="project" value="TreeGrafter"/>
</dbReference>
<proteinExistence type="predicted"/>
<evidence type="ECO:0000313" key="2">
    <source>
        <dbReference type="EMBL" id="OGY90198.1"/>
    </source>
</evidence>
<accession>A0A1G2BM07</accession>
<dbReference type="PANTHER" id="PTHR42866">
    <property type="entry name" value="3-DEOXY-MANNO-OCTULOSONATE CYTIDYLYLTRANSFERASE"/>
    <property type="match status" value="1"/>
</dbReference>
<dbReference type="AlphaFoldDB" id="A0A1G2BM07"/>
<reference evidence="2 3" key="1">
    <citation type="journal article" date="2016" name="Nat. Commun.">
        <title>Thousands of microbial genomes shed light on interconnected biogeochemical processes in an aquifer system.</title>
        <authorList>
            <person name="Anantharaman K."/>
            <person name="Brown C.T."/>
            <person name="Hug L.A."/>
            <person name="Sharon I."/>
            <person name="Castelle C.J."/>
            <person name="Probst A.J."/>
            <person name="Thomas B.C."/>
            <person name="Singh A."/>
            <person name="Wilkins M.J."/>
            <person name="Karaoz U."/>
            <person name="Brodie E.L."/>
            <person name="Williams K.H."/>
            <person name="Hubbard S.S."/>
            <person name="Banfield J.F."/>
        </authorList>
    </citation>
    <scope>NUCLEOTIDE SEQUENCE [LARGE SCALE GENOMIC DNA]</scope>
</reference>
<evidence type="ECO:0000256" key="1">
    <source>
        <dbReference type="SAM" id="Phobius"/>
    </source>
</evidence>
<dbReference type="Gene3D" id="3.90.550.10">
    <property type="entry name" value="Spore Coat Polysaccharide Biosynthesis Protein SpsA, Chain A"/>
    <property type="match status" value="1"/>
</dbReference>
<keyword evidence="1" id="KW-0812">Transmembrane</keyword>
<organism evidence="2 3">
    <name type="scientific">Candidatus Komeilibacteria bacterium RIFCSPHIGHO2_01_FULL_52_14</name>
    <dbReference type="NCBI Taxonomy" id="1798549"/>
    <lineage>
        <taxon>Bacteria</taxon>
        <taxon>Candidatus Komeiliibacteriota</taxon>
    </lineage>
</organism>
<name>A0A1G2BM07_9BACT</name>
<sequence length="250" mass="27786">MYKGQKIIATIEARMKSTRLPGKVLLPLAGIPTLLLLVRRMRHSRYLDDIVVATTVDKADDAIVKLCEASRITVFRGSELDVLSRVLGAARSAQADIIVEITGDCPLVSGELIDRGIAEFFKKTVAYASNDLEASFPVGLSVQVFPLKVLAQVDSLTNDPIDRAHVSYYIYTHPETFALSKWMAHDDERAPDLRLTLDEEADYKVLSAVFDRFKASAESFTVAEAVAYLRERKDIAILNKQVRQKDANEG</sequence>
<dbReference type="Pfam" id="PF02348">
    <property type="entry name" value="CTP_transf_3"/>
    <property type="match status" value="1"/>
</dbReference>
<protein>
    <recommendedName>
        <fullName evidence="4">Acylneuraminate cytidylyltransferase</fullName>
    </recommendedName>
</protein>